<sequence>MENEMFNGNGKVLCPMTIAAFESLLVHLDNRIERKKNKVHGKRTPVYKALCRQHKITKDIIRIGKQSFTVNRLKRVVIKGLFNNEFYKIPE</sequence>
<proteinExistence type="predicted"/>
<protein>
    <submittedName>
        <fullName evidence="2">SPK domain-containing protein</fullName>
    </submittedName>
</protein>
<evidence type="ECO:0000313" key="1">
    <source>
        <dbReference type="Proteomes" id="UP000095282"/>
    </source>
</evidence>
<dbReference type="Proteomes" id="UP000095282">
    <property type="component" value="Unplaced"/>
</dbReference>
<reference evidence="2" key="1">
    <citation type="submission" date="2016-11" db="UniProtKB">
        <authorList>
            <consortium name="WormBaseParasite"/>
        </authorList>
    </citation>
    <scope>IDENTIFICATION</scope>
</reference>
<dbReference type="AlphaFoldDB" id="A0A1I7US04"/>
<dbReference type="eggNOG" id="ENOG502TKHD">
    <property type="taxonomic scope" value="Eukaryota"/>
</dbReference>
<name>A0A1I7US04_9PELO</name>
<organism evidence="1 2">
    <name type="scientific">Caenorhabditis tropicalis</name>
    <dbReference type="NCBI Taxonomy" id="1561998"/>
    <lineage>
        <taxon>Eukaryota</taxon>
        <taxon>Metazoa</taxon>
        <taxon>Ecdysozoa</taxon>
        <taxon>Nematoda</taxon>
        <taxon>Chromadorea</taxon>
        <taxon>Rhabditida</taxon>
        <taxon>Rhabditina</taxon>
        <taxon>Rhabditomorpha</taxon>
        <taxon>Rhabditoidea</taxon>
        <taxon>Rhabditidae</taxon>
        <taxon>Peloderinae</taxon>
        <taxon>Caenorhabditis</taxon>
    </lineage>
</organism>
<evidence type="ECO:0000313" key="2">
    <source>
        <dbReference type="WBParaSite" id="Csp11.Scaffold630.g18763.t1"/>
    </source>
</evidence>
<accession>A0A1I7US04</accession>
<dbReference type="WBParaSite" id="Csp11.Scaffold630.g18763.t1">
    <property type="protein sequence ID" value="Csp11.Scaffold630.g18763.t1"/>
    <property type="gene ID" value="Csp11.Scaffold630.g18763"/>
</dbReference>
<keyword evidence="1" id="KW-1185">Reference proteome</keyword>